<comment type="similarity">
    <text evidence="3">Belongs to the fructosamine kinase family.</text>
</comment>
<dbReference type="SUPFAM" id="SSF56112">
    <property type="entry name" value="Protein kinase-like (PK-like)"/>
    <property type="match status" value="1"/>
</dbReference>
<evidence type="ECO:0000256" key="2">
    <source>
        <dbReference type="ARBA" id="ARBA00048655"/>
    </source>
</evidence>
<dbReference type="EMBL" id="AYKW01000012">
    <property type="protein sequence ID" value="PIL31795.1"/>
    <property type="molecule type" value="Genomic_DNA"/>
</dbReference>
<protein>
    <recommendedName>
        <fullName evidence="1">protein-ribulosamine 3-kinase</fullName>
        <ecNumber evidence="1">2.7.1.172</ecNumber>
    </recommendedName>
</protein>
<evidence type="ECO:0000256" key="1">
    <source>
        <dbReference type="ARBA" id="ARBA00011961"/>
    </source>
</evidence>
<organism evidence="4 5">
    <name type="scientific">Ganoderma sinense ZZ0214-1</name>
    <dbReference type="NCBI Taxonomy" id="1077348"/>
    <lineage>
        <taxon>Eukaryota</taxon>
        <taxon>Fungi</taxon>
        <taxon>Dikarya</taxon>
        <taxon>Basidiomycota</taxon>
        <taxon>Agaricomycotina</taxon>
        <taxon>Agaricomycetes</taxon>
        <taxon>Polyporales</taxon>
        <taxon>Polyporaceae</taxon>
        <taxon>Ganoderma</taxon>
    </lineage>
</organism>
<sequence length="306" mass="33880">MPHAHRVFAQILEKEQPGITLSQDGSSLRSSTGQRYFAKIGSASDKDRFLGEAESLKAMYAAAPGSVPRVIDSGVIDSESKERDSDLGRPYFLSEYKDIGPLSSAAAKVLGRRLATELHANKSDNGRYGFHVPTYCGATRQDNGWFETWPECFDALIGGLVDKLMAQGGHDGLCKQANQVRERVIPTLLGPLDIEPALLHGDLWSGNTGVDRSTGEPVIFDPSSYYGHNEADLAIGHMFGGIPESFYATYHEYRPKSEPKEQFDFRQDLYQLYHYLNHTVLFGGGYAGSARRKMDVLLREVPVTEK</sequence>
<keyword evidence="5" id="KW-1185">Reference proteome</keyword>
<dbReference type="OrthoDB" id="5772781at2759"/>
<dbReference type="InterPro" id="IPR011009">
    <property type="entry name" value="Kinase-like_dom_sf"/>
</dbReference>
<evidence type="ECO:0000313" key="5">
    <source>
        <dbReference type="Proteomes" id="UP000230002"/>
    </source>
</evidence>
<comment type="catalytic activity">
    <reaction evidence="2">
        <text>N(6)-D-ribulosyl-L-lysyl-[protein] + ATP = N(6)-(3-O-phospho-D-ribulosyl)-L-lysyl-[protein] + ADP + H(+)</text>
        <dbReference type="Rhea" id="RHEA:48432"/>
        <dbReference type="Rhea" id="RHEA-COMP:12103"/>
        <dbReference type="Rhea" id="RHEA-COMP:12104"/>
        <dbReference type="ChEBI" id="CHEBI:15378"/>
        <dbReference type="ChEBI" id="CHEBI:30616"/>
        <dbReference type="ChEBI" id="CHEBI:90418"/>
        <dbReference type="ChEBI" id="CHEBI:90420"/>
        <dbReference type="ChEBI" id="CHEBI:456216"/>
        <dbReference type="EC" id="2.7.1.172"/>
    </reaction>
    <physiologicalReaction direction="left-to-right" evidence="2">
        <dbReference type="Rhea" id="RHEA:48433"/>
    </physiologicalReaction>
</comment>
<evidence type="ECO:0000313" key="4">
    <source>
        <dbReference type="EMBL" id="PIL31795.1"/>
    </source>
</evidence>
<dbReference type="EC" id="2.7.1.172" evidence="1"/>
<name>A0A2G8SDE3_9APHY</name>
<dbReference type="Gene3D" id="3.90.1200.10">
    <property type="match status" value="1"/>
</dbReference>
<dbReference type="PIRSF" id="PIRSF006221">
    <property type="entry name" value="Ketosamine-3-kinase"/>
    <property type="match status" value="1"/>
</dbReference>
<dbReference type="STRING" id="1077348.A0A2G8SDE3"/>
<reference evidence="4 5" key="1">
    <citation type="journal article" date="2015" name="Sci. Rep.">
        <title>Chromosome-level genome map provides insights into diverse defense mechanisms in the medicinal fungus Ganoderma sinense.</title>
        <authorList>
            <person name="Zhu Y."/>
            <person name="Xu J."/>
            <person name="Sun C."/>
            <person name="Zhou S."/>
            <person name="Xu H."/>
            <person name="Nelson D.R."/>
            <person name="Qian J."/>
            <person name="Song J."/>
            <person name="Luo H."/>
            <person name="Xiang L."/>
            <person name="Li Y."/>
            <person name="Xu Z."/>
            <person name="Ji A."/>
            <person name="Wang L."/>
            <person name="Lu S."/>
            <person name="Hayward A."/>
            <person name="Sun W."/>
            <person name="Li X."/>
            <person name="Schwartz D.C."/>
            <person name="Wang Y."/>
            <person name="Chen S."/>
        </authorList>
    </citation>
    <scope>NUCLEOTIDE SEQUENCE [LARGE SCALE GENOMIC DNA]</scope>
    <source>
        <strain evidence="4 5">ZZ0214-1</strain>
    </source>
</reference>
<keyword evidence="3" id="KW-0808">Transferase</keyword>
<comment type="caution">
    <text evidence="4">The sequence shown here is derived from an EMBL/GenBank/DDBJ whole genome shotgun (WGS) entry which is preliminary data.</text>
</comment>
<dbReference type="AlphaFoldDB" id="A0A2G8SDE3"/>
<dbReference type="Pfam" id="PF03881">
    <property type="entry name" value="Fructosamin_kin"/>
    <property type="match status" value="1"/>
</dbReference>
<proteinExistence type="inferred from homology"/>
<dbReference type="GO" id="GO:0102193">
    <property type="term" value="F:protein-ribulosamine 3-kinase activity"/>
    <property type="evidence" value="ECO:0007669"/>
    <property type="project" value="UniProtKB-EC"/>
</dbReference>
<dbReference type="GO" id="GO:0016301">
    <property type="term" value="F:kinase activity"/>
    <property type="evidence" value="ECO:0007669"/>
    <property type="project" value="UniProtKB-UniRule"/>
</dbReference>
<dbReference type="PANTHER" id="PTHR12149:SF8">
    <property type="entry name" value="PROTEIN-RIBULOSAMINE 3-KINASE"/>
    <property type="match status" value="1"/>
</dbReference>
<dbReference type="Proteomes" id="UP000230002">
    <property type="component" value="Unassembled WGS sequence"/>
</dbReference>
<evidence type="ECO:0000256" key="3">
    <source>
        <dbReference type="PIRNR" id="PIRNR006221"/>
    </source>
</evidence>
<keyword evidence="3" id="KW-0418">Kinase</keyword>
<dbReference type="InterPro" id="IPR016477">
    <property type="entry name" value="Fructo-/Ketosamine-3-kinase"/>
</dbReference>
<accession>A0A2G8SDE3</accession>
<gene>
    <name evidence="4" type="ORF">GSI_06499</name>
</gene>
<dbReference type="PANTHER" id="PTHR12149">
    <property type="entry name" value="FRUCTOSAMINE 3 KINASE-RELATED PROTEIN"/>
    <property type="match status" value="1"/>
</dbReference>